<name>A0A482WKP6_LAOST</name>
<evidence type="ECO:0000313" key="2">
    <source>
        <dbReference type="EMBL" id="RZF34079.1"/>
    </source>
</evidence>
<dbReference type="PROSITE" id="PS51029">
    <property type="entry name" value="MADF"/>
    <property type="match status" value="1"/>
</dbReference>
<dbReference type="InParanoid" id="A0A482WKP6"/>
<feature type="domain" description="MADF" evidence="1">
    <location>
        <begin position="63"/>
        <end position="108"/>
    </location>
</feature>
<organism evidence="2 3">
    <name type="scientific">Laodelphax striatellus</name>
    <name type="common">Small brown planthopper</name>
    <name type="synonym">Delphax striatella</name>
    <dbReference type="NCBI Taxonomy" id="195883"/>
    <lineage>
        <taxon>Eukaryota</taxon>
        <taxon>Metazoa</taxon>
        <taxon>Ecdysozoa</taxon>
        <taxon>Arthropoda</taxon>
        <taxon>Hexapoda</taxon>
        <taxon>Insecta</taxon>
        <taxon>Pterygota</taxon>
        <taxon>Neoptera</taxon>
        <taxon>Paraneoptera</taxon>
        <taxon>Hemiptera</taxon>
        <taxon>Auchenorrhyncha</taxon>
        <taxon>Fulgoroidea</taxon>
        <taxon>Delphacidae</taxon>
        <taxon>Criomorphinae</taxon>
        <taxon>Laodelphax</taxon>
    </lineage>
</organism>
<accession>A0A482WKP6</accession>
<keyword evidence="3" id="KW-1185">Reference proteome</keyword>
<dbReference type="AlphaFoldDB" id="A0A482WKP6"/>
<dbReference type="Proteomes" id="UP000291343">
    <property type="component" value="Unassembled WGS sequence"/>
</dbReference>
<proteinExistence type="predicted"/>
<dbReference type="Pfam" id="PF10545">
    <property type="entry name" value="MADF_DNA_bdg"/>
    <property type="match status" value="1"/>
</dbReference>
<protein>
    <recommendedName>
        <fullName evidence="1">MADF domain-containing protein</fullName>
    </recommendedName>
</protein>
<evidence type="ECO:0000313" key="3">
    <source>
        <dbReference type="Proteomes" id="UP000291343"/>
    </source>
</evidence>
<dbReference type="OrthoDB" id="6081971at2759"/>
<gene>
    <name evidence="2" type="ORF">LSTR_LSTR017660</name>
</gene>
<dbReference type="InterPro" id="IPR006578">
    <property type="entry name" value="MADF-dom"/>
</dbReference>
<comment type="caution">
    <text evidence="2">The sequence shown here is derived from an EMBL/GenBank/DDBJ whole genome shotgun (WGS) entry which is preliminary data.</text>
</comment>
<evidence type="ECO:0000259" key="1">
    <source>
        <dbReference type="PROSITE" id="PS51029"/>
    </source>
</evidence>
<sequence length="108" mass="11912">MATPDAKSRVSFPLPAPAAKTMLFEVGELTATHVIVSRLVEGAGHDTTPLAHVTHRVSNDEIRLIEVVKRYNVLYDLTATDYKDHTVRDAAWEQVAAQLEITSKITIS</sequence>
<dbReference type="EMBL" id="QKKF02032629">
    <property type="protein sequence ID" value="RZF34079.1"/>
    <property type="molecule type" value="Genomic_DNA"/>
</dbReference>
<reference evidence="2 3" key="1">
    <citation type="journal article" date="2017" name="Gigascience">
        <title>Genome sequence of the small brown planthopper, Laodelphax striatellus.</title>
        <authorList>
            <person name="Zhu J."/>
            <person name="Jiang F."/>
            <person name="Wang X."/>
            <person name="Yang P."/>
            <person name="Bao Y."/>
            <person name="Zhao W."/>
            <person name="Wang W."/>
            <person name="Lu H."/>
            <person name="Wang Q."/>
            <person name="Cui N."/>
            <person name="Li J."/>
            <person name="Chen X."/>
            <person name="Luo L."/>
            <person name="Yu J."/>
            <person name="Kang L."/>
            <person name="Cui F."/>
        </authorList>
    </citation>
    <scope>NUCLEOTIDE SEQUENCE [LARGE SCALE GENOMIC DNA]</scope>
    <source>
        <strain evidence="2">Lst14</strain>
    </source>
</reference>